<dbReference type="EMBL" id="NJET01000035">
    <property type="protein sequence ID" value="PHH64154.1"/>
    <property type="molecule type" value="Genomic_DNA"/>
</dbReference>
<dbReference type="AlphaFoldDB" id="A0A2C5YB13"/>
<name>A0A2C5YB13_9HYPO</name>
<reference evidence="1 2" key="1">
    <citation type="submission" date="2017-06" db="EMBL/GenBank/DDBJ databases">
        <title>Ant-infecting Ophiocordyceps genomes reveal a high diversity of potential behavioral manipulation genes and a possible major role for enterotoxins.</title>
        <authorList>
            <person name="De Bekker C."/>
            <person name="Evans H.C."/>
            <person name="Brachmann A."/>
            <person name="Hughes D.P."/>
        </authorList>
    </citation>
    <scope>NUCLEOTIDE SEQUENCE [LARGE SCALE GENOMIC DNA]</scope>
    <source>
        <strain evidence="1 2">Map64</strain>
    </source>
</reference>
<comment type="caution">
    <text evidence="1">The sequence shown here is derived from an EMBL/GenBank/DDBJ whole genome shotgun (WGS) entry which is preliminary data.</text>
</comment>
<evidence type="ECO:0000313" key="1">
    <source>
        <dbReference type="EMBL" id="PHH64154.1"/>
    </source>
</evidence>
<gene>
    <name evidence="1" type="ORF">CDD81_4901</name>
</gene>
<dbReference type="Proteomes" id="UP000226192">
    <property type="component" value="Unassembled WGS sequence"/>
</dbReference>
<proteinExistence type="predicted"/>
<protein>
    <submittedName>
        <fullName evidence="1">Uncharacterized protein</fullName>
    </submittedName>
</protein>
<sequence length="101" mass="10838">MQLTQTPLQQIADQLGCSADVPLAVASTNHISASLDVYALDAARGSLAAYNVPAASMPRSTAEPPASNYHYFLIASSPVPRERTACHHQPTLDWTLAWGFD</sequence>
<organism evidence="1 2">
    <name type="scientific">Ophiocordyceps australis</name>
    <dbReference type="NCBI Taxonomy" id="1399860"/>
    <lineage>
        <taxon>Eukaryota</taxon>
        <taxon>Fungi</taxon>
        <taxon>Dikarya</taxon>
        <taxon>Ascomycota</taxon>
        <taxon>Pezizomycotina</taxon>
        <taxon>Sordariomycetes</taxon>
        <taxon>Hypocreomycetidae</taxon>
        <taxon>Hypocreales</taxon>
        <taxon>Ophiocordycipitaceae</taxon>
        <taxon>Ophiocordyceps</taxon>
    </lineage>
</organism>
<evidence type="ECO:0000313" key="2">
    <source>
        <dbReference type="Proteomes" id="UP000226192"/>
    </source>
</evidence>
<keyword evidence="2" id="KW-1185">Reference proteome</keyword>
<accession>A0A2C5YB13</accession>